<dbReference type="RefSeq" id="WP_380124287.1">
    <property type="nucleotide sequence ID" value="NZ_JBHSIU010000065.1"/>
</dbReference>
<dbReference type="Pfam" id="PF11774">
    <property type="entry name" value="Lsr2"/>
    <property type="match status" value="1"/>
</dbReference>
<proteinExistence type="predicted"/>
<comment type="caution">
    <text evidence="2">The sequence shown here is derived from an EMBL/GenBank/DDBJ whole genome shotgun (WGS) entry which is preliminary data.</text>
</comment>
<dbReference type="InterPro" id="IPR042261">
    <property type="entry name" value="Lsr2-like_dimerization"/>
</dbReference>
<dbReference type="InterPro" id="IPR024412">
    <property type="entry name" value="Lsr2_dim_dom"/>
</dbReference>
<protein>
    <submittedName>
        <fullName evidence="2">Lsr2 family protein</fullName>
    </submittedName>
</protein>
<organism evidence="2 3">
    <name type="scientific">Dactylosporangium cerinum</name>
    <dbReference type="NCBI Taxonomy" id="1434730"/>
    <lineage>
        <taxon>Bacteria</taxon>
        <taxon>Bacillati</taxon>
        <taxon>Actinomycetota</taxon>
        <taxon>Actinomycetes</taxon>
        <taxon>Micromonosporales</taxon>
        <taxon>Micromonosporaceae</taxon>
        <taxon>Dactylosporangium</taxon>
    </lineage>
</organism>
<evidence type="ECO:0000259" key="1">
    <source>
        <dbReference type="Pfam" id="PF11774"/>
    </source>
</evidence>
<evidence type="ECO:0000313" key="2">
    <source>
        <dbReference type="EMBL" id="MFC5004414.1"/>
    </source>
</evidence>
<sequence>MAKLIRTVVTDDLDASTDGVGTYRFALEGVDYEIDLSEANLATLRGALAPFVAAGRRLPKQQRPLTRSYAATGDAEAVRSWWATNSDRKDLPEYRGRGAIPHAVRVAFAAAPRTNPRAGSR</sequence>
<keyword evidence="3" id="KW-1185">Reference proteome</keyword>
<feature type="domain" description="Lsr2 dimerization" evidence="1">
    <location>
        <begin position="1"/>
        <end position="58"/>
    </location>
</feature>
<name>A0ABV9W7T1_9ACTN</name>
<dbReference type="EMBL" id="JBHSIU010000065">
    <property type="protein sequence ID" value="MFC5004414.1"/>
    <property type="molecule type" value="Genomic_DNA"/>
</dbReference>
<gene>
    <name evidence="2" type="ORF">ACFPIJ_42135</name>
</gene>
<accession>A0ABV9W7T1</accession>
<dbReference type="Proteomes" id="UP001595912">
    <property type="component" value="Unassembled WGS sequence"/>
</dbReference>
<reference evidence="3" key="1">
    <citation type="journal article" date="2019" name="Int. J. Syst. Evol. Microbiol.">
        <title>The Global Catalogue of Microorganisms (GCM) 10K type strain sequencing project: providing services to taxonomists for standard genome sequencing and annotation.</title>
        <authorList>
            <consortium name="The Broad Institute Genomics Platform"/>
            <consortium name="The Broad Institute Genome Sequencing Center for Infectious Disease"/>
            <person name="Wu L."/>
            <person name="Ma J."/>
        </authorList>
    </citation>
    <scope>NUCLEOTIDE SEQUENCE [LARGE SCALE GENOMIC DNA]</scope>
    <source>
        <strain evidence="3">CGMCC 4.7152</strain>
    </source>
</reference>
<evidence type="ECO:0000313" key="3">
    <source>
        <dbReference type="Proteomes" id="UP001595912"/>
    </source>
</evidence>
<dbReference type="Gene3D" id="3.30.60.230">
    <property type="entry name" value="Lsr2, dimerization domain"/>
    <property type="match status" value="1"/>
</dbReference>